<proteinExistence type="inferred from homology"/>
<dbReference type="InterPro" id="IPR018120">
    <property type="entry name" value="Glyco_hydro_1_AS"/>
</dbReference>
<gene>
    <name evidence="7" type="ORF">AAVZ08_11055</name>
</gene>
<evidence type="ECO:0000313" key="7">
    <source>
        <dbReference type="EMBL" id="MEO5287099.1"/>
    </source>
</evidence>
<name>A0ABV0I7J2_9LACO</name>
<dbReference type="PROSITE" id="PS00653">
    <property type="entry name" value="GLYCOSYL_HYDROL_F1_2"/>
    <property type="match status" value="1"/>
</dbReference>
<evidence type="ECO:0000313" key="8">
    <source>
        <dbReference type="Proteomes" id="UP001456307"/>
    </source>
</evidence>
<evidence type="ECO:0000256" key="2">
    <source>
        <dbReference type="ARBA" id="ARBA00022801"/>
    </source>
</evidence>
<sequence length="489" mass="55974">MYSTDFPHHFPKNFLWGGATAANQIEGAWNIDGKKLSDAECIKGAQPGTSHRPTLDDATLSSIEEAVNSDSEKLYPKRHGNDFYHRYPEDIKLLAKMGFKAFRISLAWSRIFPNGDDEQPNEKGLQFYENVFKEMHKYDIEPVVTLSHYDVPVSMTLRYNGWASRKAVTAFTNYTKTVFNRYKGLVRYWMTFNEINTGASGFHATGALEDELTTEDEKLQLRYQALHHQFVASSIATKQLHEIIPEAKMGCMLARSETYPATSDPNDVLAAQRANDLNYFFTDVQVRGEYPEYMNRFFAEHHIKIQMEPDDEALIKRYPVDYLSFSYYCSATVSGSHGLNFTNADQVKVSNPHLSATDWGWEIDPVGLRIALDDMWDRYRVPLFVVENGIGAHDQIASDGKIHDDYRIQYFRSHIQQMKEAVKDGVSLMGYLTWAPIDLVSFSTSEMSKRYGFVYVDLDDNGNGSMDRMPKDSFFWYQKVISSNGEDLG</sequence>
<dbReference type="InterPro" id="IPR033132">
    <property type="entry name" value="GH_1_N_CS"/>
</dbReference>
<evidence type="ECO:0000256" key="5">
    <source>
        <dbReference type="RuleBase" id="RU003690"/>
    </source>
</evidence>
<dbReference type="RefSeq" id="WP_347954051.1">
    <property type="nucleotide sequence ID" value="NZ_JBCNVR010000002.1"/>
</dbReference>
<keyword evidence="2 6" id="KW-0378">Hydrolase</keyword>
<feature type="active site" description="Nucleophile" evidence="4">
    <location>
        <position position="387"/>
    </location>
</feature>
<comment type="caution">
    <text evidence="7">The sequence shown here is derived from an EMBL/GenBank/DDBJ whole genome shotgun (WGS) entry which is preliminary data.</text>
</comment>
<dbReference type="SUPFAM" id="SSF51445">
    <property type="entry name" value="(Trans)glycosidases"/>
    <property type="match status" value="1"/>
</dbReference>
<dbReference type="Gene3D" id="3.20.20.80">
    <property type="entry name" value="Glycosidases"/>
    <property type="match status" value="1"/>
</dbReference>
<dbReference type="PROSITE" id="PS00572">
    <property type="entry name" value="GLYCOSYL_HYDROL_F1_1"/>
    <property type="match status" value="1"/>
</dbReference>
<dbReference type="EMBL" id="JBCNVT010000002">
    <property type="protein sequence ID" value="MEO5287099.1"/>
    <property type="molecule type" value="Genomic_DNA"/>
</dbReference>
<comment type="similarity">
    <text evidence="1 5">Belongs to the glycosyl hydrolase 1 family.</text>
</comment>
<evidence type="ECO:0000256" key="1">
    <source>
        <dbReference type="ARBA" id="ARBA00010838"/>
    </source>
</evidence>
<dbReference type="Proteomes" id="UP001456307">
    <property type="component" value="Unassembled WGS sequence"/>
</dbReference>
<dbReference type="Pfam" id="PF00232">
    <property type="entry name" value="Glyco_hydro_1"/>
    <property type="match status" value="1"/>
</dbReference>
<organism evidence="7 8">
    <name type="scientific">Limosilactobacillus allomucosae</name>
    <dbReference type="NCBI Taxonomy" id="3142938"/>
    <lineage>
        <taxon>Bacteria</taxon>
        <taxon>Bacillati</taxon>
        <taxon>Bacillota</taxon>
        <taxon>Bacilli</taxon>
        <taxon>Lactobacillales</taxon>
        <taxon>Lactobacillaceae</taxon>
        <taxon>Limosilactobacillus</taxon>
    </lineage>
</organism>
<dbReference type="PRINTS" id="PR00131">
    <property type="entry name" value="GLHYDRLASE1"/>
</dbReference>
<dbReference type="InterPro" id="IPR017853">
    <property type="entry name" value="GH"/>
</dbReference>
<evidence type="ECO:0000256" key="3">
    <source>
        <dbReference type="ARBA" id="ARBA00023295"/>
    </source>
</evidence>
<evidence type="ECO:0000256" key="4">
    <source>
        <dbReference type="PROSITE-ProRule" id="PRU10055"/>
    </source>
</evidence>
<dbReference type="PANTHER" id="PTHR10353">
    <property type="entry name" value="GLYCOSYL HYDROLASE"/>
    <property type="match status" value="1"/>
</dbReference>
<protein>
    <submittedName>
        <fullName evidence="7">Family 1 glycosylhydrolase</fullName>
    </submittedName>
</protein>
<dbReference type="PANTHER" id="PTHR10353:SF122">
    <property type="entry name" value="6-PHOSPHO-BETA-GLUCOSIDASE ASCB-RELATED"/>
    <property type="match status" value="1"/>
</dbReference>
<keyword evidence="3 6" id="KW-0326">Glycosidase</keyword>
<accession>A0ABV0I7J2</accession>
<dbReference type="InterPro" id="IPR001360">
    <property type="entry name" value="Glyco_hydro_1"/>
</dbReference>
<evidence type="ECO:0000256" key="6">
    <source>
        <dbReference type="RuleBase" id="RU004468"/>
    </source>
</evidence>
<reference evidence="7 8" key="1">
    <citation type="submission" date="2024-04" db="EMBL/GenBank/DDBJ databases">
        <title>Limosilactobacillus allomucosae sp. nov., a novel species isolated from wild boar faecal samples as potential probiotics for domestic pigs.</title>
        <authorList>
            <person name="Chen B."/>
        </authorList>
    </citation>
    <scope>NUCLEOTIDE SEQUENCE [LARGE SCALE GENOMIC DNA]</scope>
    <source>
        <strain evidence="7 8">WILCCON 0055</strain>
    </source>
</reference>
<keyword evidence="8" id="KW-1185">Reference proteome</keyword>